<dbReference type="Pfam" id="PF11951">
    <property type="entry name" value="Fungal_trans_2"/>
    <property type="match status" value="1"/>
</dbReference>
<protein>
    <submittedName>
        <fullName evidence="4">Zn(2)-C6 fungal-type domain-containing protein</fullName>
    </submittedName>
</protein>
<evidence type="ECO:0000313" key="5">
    <source>
        <dbReference type="Proteomes" id="UP001465668"/>
    </source>
</evidence>
<evidence type="ECO:0000256" key="2">
    <source>
        <dbReference type="ARBA" id="ARBA00023242"/>
    </source>
</evidence>
<evidence type="ECO:0000313" key="4">
    <source>
        <dbReference type="EMBL" id="KAK9775854.1"/>
    </source>
</evidence>
<feature type="compositionally biased region" description="Basic and acidic residues" evidence="3">
    <location>
        <begin position="211"/>
        <end position="220"/>
    </location>
</feature>
<name>A0ABR2XQ76_9PEZI</name>
<evidence type="ECO:0000256" key="1">
    <source>
        <dbReference type="ARBA" id="ARBA00004123"/>
    </source>
</evidence>
<feature type="region of interest" description="Disordered" evidence="3">
    <location>
        <begin position="194"/>
        <end position="220"/>
    </location>
</feature>
<sequence>MPRALNTAGISDFPILQTSDETLPVCGQCARVGRYCDRSTDLFRFVLPSVNHQGSAETAPLSPPVSSRMCLEEPEVAAYFHHYITDLAQWYDLGDDSRRFALLTPEIALVEPLLLDAILALAAIHVSQSTGKAAARRTAELYHGNCVRSLIKLEENSILLRNGVALAATCLLRSYEILDGKSFALEFWPPPCSTEPEKQANQPALKRSRTHKDISEVLIP</sequence>
<organism evidence="4 5">
    <name type="scientific">Seiridium cardinale</name>
    <dbReference type="NCBI Taxonomy" id="138064"/>
    <lineage>
        <taxon>Eukaryota</taxon>
        <taxon>Fungi</taxon>
        <taxon>Dikarya</taxon>
        <taxon>Ascomycota</taxon>
        <taxon>Pezizomycotina</taxon>
        <taxon>Sordariomycetes</taxon>
        <taxon>Xylariomycetidae</taxon>
        <taxon>Amphisphaeriales</taxon>
        <taxon>Sporocadaceae</taxon>
        <taxon>Seiridium</taxon>
    </lineage>
</organism>
<dbReference type="PANTHER" id="PTHR37534:SF2">
    <property type="entry name" value="N-ACETYLTRANSFERASE DOMAIN-CONTAINING PROTEIN"/>
    <property type="match status" value="1"/>
</dbReference>
<keyword evidence="2" id="KW-0539">Nucleus</keyword>
<keyword evidence="5" id="KW-1185">Reference proteome</keyword>
<comment type="subcellular location">
    <subcellularLocation>
        <location evidence="1">Nucleus</location>
    </subcellularLocation>
</comment>
<comment type="caution">
    <text evidence="4">The sequence shown here is derived from an EMBL/GenBank/DDBJ whole genome shotgun (WGS) entry which is preliminary data.</text>
</comment>
<dbReference type="PANTHER" id="PTHR37534">
    <property type="entry name" value="TRANSCRIPTIONAL ACTIVATOR PROTEIN UGA3"/>
    <property type="match status" value="1"/>
</dbReference>
<dbReference type="InterPro" id="IPR021858">
    <property type="entry name" value="Fun_TF"/>
</dbReference>
<dbReference type="EMBL" id="JARVKM010000031">
    <property type="protein sequence ID" value="KAK9775854.1"/>
    <property type="molecule type" value="Genomic_DNA"/>
</dbReference>
<gene>
    <name evidence="4" type="ORF">SCAR479_07379</name>
</gene>
<reference evidence="4 5" key="1">
    <citation type="submission" date="2024-02" db="EMBL/GenBank/DDBJ databases">
        <title>First draft genome assembly of two strains of Seiridium cardinale.</title>
        <authorList>
            <person name="Emiliani G."/>
            <person name="Scali E."/>
        </authorList>
    </citation>
    <scope>NUCLEOTIDE SEQUENCE [LARGE SCALE GENOMIC DNA]</scope>
    <source>
        <strain evidence="4 5">BM-138-000479</strain>
    </source>
</reference>
<accession>A0ABR2XQ76</accession>
<evidence type="ECO:0000256" key="3">
    <source>
        <dbReference type="SAM" id="MobiDB-lite"/>
    </source>
</evidence>
<proteinExistence type="predicted"/>
<dbReference type="Proteomes" id="UP001465668">
    <property type="component" value="Unassembled WGS sequence"/>
</dbReference>